<reference evidence="2 3" key="1">
    <citation type="journal article" date="2015" name="Nature">
        <title>rRNA introns, odd ribosomes, and small enigmatic genomes across a large radiation of phyla.</title>
        <authorList>
            <person name="Brown C.T."/>
            <person name="Hug L.A."/>
            <person name="Thomas B.C."/>
            <person name="Sharon I."/>
            <person name="Castelle C.J."/>
            <person name="Singh A."/>
            <person name="Wilkins M.J."/>
            <person name="Williams K.H."/>
            <person name="Banfield J.F."/>
        </authorList>
    </citation>
    <scope>NUCLEOTIDE SEQUENCE [LARGE SCALE GENOMIC DNA]</scope>
</reference>
<dbReference type="InterPro" id="IPR002637">
    <property type="entry name" value="RdgB/HAM1"/>
</dbReference>
<dbReference type="Proteomes" id="UP000034366">
    <property type="component" value="Unassembled WGS sequence"/>
</dbReference>
<keyword evidence="1" id="KW-0378">Hydrolase</keyword>
<proteinExistence type="predicted"/>
<dbReference type="Gene3D" id="3.90.950.10">
    <property type="match status" value="1"/>
</dbReference>
<dbReference type="Pfam" id="PF01725">
    <property type="entry name" value="Ham1p_like"/>
    <property type="match status" value="1"/>
</dbReference>
<comment type="caution">
    <text evidence="2">The sequence shown here is derived from an EMBL/GenBank/DDBJ whole genome shotgun (WGS) entry which is preliminary data.</text>
</comment>
<dbReference type="SUPFAM" id="SSF52972">
    <property type="entry name" value="ITPase-like"/>
    <property type="match status" value="1"/>
</dbReference>
<sequence length="208" mass="23608">MNKEILMATTNSHKTERFKSYLTPLGLSVVNFSDIGKKIEVIEDGRTPEENALKKAKAGYDATGMPAFGVDYWLYIKGIPDEIQPGPNVRRIFVGSGGERKEATDEEMIDYYTKLINRLGGRTQGLWNSAVVLITGFGNSYTGSFERETILTSTISPNKTEGEPLNSIQIDSRTGKYYTDLTKDEWLMLQDKRERGYIRFFEKHLDEI</sequence>
<accession>A0A0G0KHG1</accession>
<protein>
    <submittedName>
        <fullName evidence="2">Xanthosine triphosphate pyrophosphatase</fullName>
    </submittedName>
</protein>
<dbReference type="GO" id="GO:0047429">
    <property type="term" value="F:nucleoside triphosphate diphosphatase activity"/>
    <property type="evidence" value="ECO:0007669"/>
    <property type="project" value="InterPro"/>
</dbReference>
<evidence type="ECO:0000256" key="1">
    <source>
        <dbReference type="ARBA" id="ARBA00022801"/>
    </source>
</evidence>
<evidence type="ECO:0000313" key="2">
    <source>
        <dbReference type="EMBL" id="KKQ48604.1"/>
    </source>
</evidence>
<dbReference type="EMBL" id="LBTW01000027">
    <property type="protein sequence ID" value="KKQ48604.1"/>
    <property type="molecule type" value="Genomic_DNA"/>
</dbReference>
<dbReference type="AlphaFoldDB" id="A0A0G0KHG1"/>
<dbReference type="GO" id="GO:0009143">
    <property type="term" value="P:nucleoside triphosphate catabolic process"/>
    <property type="evidence" value="ECO:0007669"/>
    <property type="project" value="InterPro"/>
</dbReference>
<organism evidence="2 3">
    <name type="scientific">Candidatus Woesebacteria bacterium GW2011_GWD1_38_10</name>
    <dbReference type="NCBI Taxonomy" id="1618592"/>
    <lineage>
        <taxon>Bacteria</taxon>
        <taxon>Candidatus Woeseibacteriota</taxon>
    </lineage>
</organism>
<dbReference type="InterPro" id="IPR029001">
    <property type="entry name" value="ITPase-like_fam"/>
</dbReference>
<evidence type="ECO:0000313" key="3">
    <source>
        <dbReference type="Proteomes" id="UP000034366"/>
    </source>
</evidence>
<name>A0A0G0KHG1_9BACT</name>
<gene>
    <name evidence="2" type="ORF">US67_C0027G0006</name>
</gene>